<proteinExistence type="predicted"/>
<evidence type="ECO:0000313" key="2">
    <source>
        <dbReference type="Proteomes" id="UP000195402"/>
    </source>
</evidence>
<dbReference type="SUPFAM" id="SSF53098">
    <property type="entry name" value="Ribonuclease H-like"/>
    <property type="match status" value="1"/>
</dbReference>
<organism evidence="1 2">
    <name type="scientific">Macleaya cordata</name>
    <name type="common">Five-seeded plume-poppy</name>
    <name type="synonym">Bocconia cordata</name>
    <dbReference type="NCBI Taxonomy" id="56857"/>
    <lineage>
        <taxon>Eukaryota</taxon>
        <taxon>Viridiplantae</taxon>
        <taxon>Streptophyta</taxon>
        <taxon>Embryophyta</taxon>
        <taxon>Tracheophyta</taxon>
        <taxon>Spermatophyta</taxon>
        <taxon>Magnoliopsida</taxon>
        <taxon>Ranunculales</taxon>
        <taxon>Papaveraceae</taxon>
        <taxon>Papaveroideae</taxon>
        <taxon>Macleaya</taxon>
    </lineage>
</organism>
<dbReference type="OrthoDB" id="1752183at2759"/>
<dbReference type="InParanoid" id="A0A200PVC8"/>
<dbReference type="Proteomes" id="UP000195402">
    <property type="component" value="Unassembled WGS sequence"/>
</dbReference>
<reference evidence="1 2" key="1">
    <citation type="journal article" date="2017" name="Mol. Plant">
        <title>The Genome of Medicinal Plant Macleaya cordata Provides New Insights into Benzylisoquinoline Alkaloids Metabolism.</title>
        <authorList>
            <person name="Liu X."/>
            <person name="Liu Y."/>
            <person name="Huang P."/>
            <person name="Ma Y."/>
            <person name="Qing Z."/>
            <person name="Tang Q."/>
            <person name="Cao H."/>
            <person name="Cheng P."/>
            <person name="Zheng Y."/>
            <person name="Yuan Z."/>
            <person name="Zhou Y."/>
            <person name="Liu J."/>
            <person name="Tang Z."/>
            <person name="Zhuo Y."/>
            <person name="Zhang Y."/>
            <person name="Yu L."/>
            <person name="Huang J."/>
            <person name="Yang P."/>
            <person name="Peng Q."/>
            <person name="Zhang J."/>
            <person name="Jiang W."/>
            <person name="Zhang Z."/>
            <person name="Lin K."/>
            <person name="Ro D.K."/>
            <person name="Chen X."/>
            <person name="Xiong X."/>
            <person name="Shang Y."/>
            <person name="Huang S."/>
            <person name="Zeng J."/>
        </authorList>
    </citation>
    <scope>NUCLEOTIDE SEQUENCE [LARGE SCALE GENOMIC DNA]</scope>
    <source>
        <strain evidence="2">cv. BLH2017</strain>
        <tissue evidence="1">Root</tissue>
    </source>
</reference>
<dbReference type="AlphaFoldDB" id="A0A200PVC8"/>
<accession>A0A200PVC8</accession>
<protein>
    <recommendedName>
        <fullName evidence="3">RNase H type-1 domain-containing protein</fullName>
    </recommendedName>
</protein>
<dbReference type="EMBL" id="MVGT01003959">
    <property type="protein sequence ID" value="OVA02171.1"/>
    <property type="molecule type" value="Genomic_DNA"/>
</dbReference>
<sequence length="174" mass="19212">MVLFLDREPGPSWLVMNSISVHATHRQQQLAGRNRPICNIGMVLFLHHEPGPSWLLMSSSSSSVHATHRHHQVIRNHSPGTLSTILSTCCLTSIPVRKKSILMLLWSCPPPNYNYFILYTDGASVPQGATGGSMVRNGSGGLVVTYHNFYGLSTNNLAKTRALLDGFSLLRARY</sequence>
<comment type="caution">
    <text evidence="1">The sequence shown here is derived from an EMBL/GenBank/DDBJ whole genome shotgun (WGS) entry which is preliminary data.</text>
</comment>
<dbReference type="InterPro" id="IPR012337">
    <property type="entry name" value="RNaseH-like_sf"/>
</dbReference>
<name>A0A200PVC8_MACCD</name>
<gene>
    <name evidence="1" type="ORF">BVC80_8785g3</name>
</gene>
<keyword evidence="2" id="KW-1185">Reference proteome</keyword>
<evidence type="ECO:0000313" key="1">
    <source>
        <dbReference type="EMBL" id="OVA02171.1"/>
    </source>
</evidence>
<evidence type="ECO:0008006" key="3">
    <source>
        <dbReference type="Google" id="ProtNLM"/>
    </source>
</evidence>